<reference evidence="2" key="1">
    <citation type="submission" date="2018-12" db="EMBL/GenBank/DDBJ databases">
        <authorList>
            <person name="Syme R.A."/>
            <person name="Farfan-Caceres L."/>
            <person name="Lichtenzveig J."/>
        </authorList>
    </citation>
    <scope>NUCLEOTIDE SEQUENCE</scope>
    <source>
        <strain evidence="2">Al4</strain>
    </source>
</reference>
<dbReference type="EMBL" id="RZGK01000021">
    <property type="protein sequence ID" value="KAF9691153.1"/>
    <property type="molecule type" value="Genomic_DNA"/>
</dbReference>
<feature type="compositionally biased region" description="Polar residues" evidence="1">
    <location>
        <begin position="33"/>
        <end position="45"/>
    </location>
</feature>
<keyword evidence="3" id="KW-1185">Reference proteome</keyword>
<feature type="compositionally biased region" description="Polar residues" evidence="1">
    <location>
        <begin position="114"/>
        <end position="125"/>
    </location>
</feature>
<organism evidence="2 3">
    <name type="scientific">Ascochyta lentis</name>
    <dbReference type="NCBI Taxonomy" id="205686"/>
    <lineage>
        <taxon>Eukaryota</taxon>
        <taxon>Fungi</taxon>
        <taxon>Dikarya</taxon>
        <taxon>Ascomycota</taxon>
        <taxon>Pezizomycotina</taxon>
        <taxon>Dothideomycetes</taxon>
        <taxon>Pleosporomycetidae</taxon>
        <taxon>Pleosporales</taxon>
        <taxon>Pleosporineae</taxon>
        <taxon>Didymellaceae</taxon>
        <taxon>Ascochyta</taxon>
    </lineage>
</organism>
<protein>
    <submittedName>
        <fullName evidence="2">Uncharacterized protein</fullName>
    </submittedName>
</protein>
<evidence type="ECO:0000313" key="2">
    <source>
        <dbReference type="EMBL" id="KAF9691153.1"/>
    </source>
</evidence>
<feature type="region of interest" description="Disordered" evidence="1">
    <location>
        <begin position="89"/>
        <end position="125"/>
    </location>
</feature>
<comment type="caution">
    <text evidence="2">The sequence shown here is derived from an EMBL/GenBank/DDBJ whole genome shotgun (WGS) entry which is preliminary data.</text>
</comment>
<feature type="region of interest" description="Disordered" evidence="1">
    <location>
        <begin position="177"/>
        <end position="200"/>
    </location>
</feature>
<evidence type="ECO:0000256" key="1">
    <source>
        <dbReference type="SAM" id="MobiDB-lite"/>
    </source>
</evidence>
<name>A0A8H7IU70_9PLEO</name>
<gene>
    <name evidence="2" type="ORF">EKO04_010824</name>
</gene>
<feature type="compositionally biased region" description="Basic residues" evidence="1">
    <location>
        <begin position="185"/>
        <end position="194"/>
    </location>
</feature>
<sequence>MHQMTMSNTSATYSFSKLATTQHPHDENAHPSHVSTASHNSSPTDAQGPPPSPCTPVNHDIHLFPTEPNAQNPFTSLAQWQALGFEDSRARRRRDASYAHTKTRDDGRGGAVSPFTTQGNKTTTQAKEKVAWSGSAVFNACHRALEPGRVVFEAGVDERHRATQLAGFGDTCLPPLRLDGEPTRGGRRSRGGRRGRGEQCQATVAVGGADGVAV</sequence>
<dbReference type="Proteomes" id="UP000651452">
    <property type="component" value="Unassembled WGS sequence"/>
</dbReference>
<proteinExistence type="predicted"/>
<dbReference type="AlphaFoldDB" id="A0A8H7IU70"/>
<feature type="region of interest" description="Disordered" evidence="1">
    <location>
        <begin position="20"/>
        <end position="69"/>
    </location>
</feature>
<accession>A0A8H7IU70</accession>
<reference evidence="2" key="2">
    <citation type="submission" date="2020-09" db="EMBL/GenBank/DDBJ databases">
        <title>Reference genome assembly for Australian Ascochyta lentis isolate Al4.</title>
        <authorList>
            <person name="Lee R.C."/>
            <person name="Farfan-Caceres L.M."/>
            <person name="Debler J.W."/>
            <person name="Williams A.H."/>
            <person name="Henares B.M."/>
        </authorList>
    </citation>
    <scope>NUCLEOTIDE SEQUENCE</scope>
    <source>
        <strain evidence="2">Al4</strain>
    </source>
</reference>
<evidence type="ECO:0000313" key="3">
    <source>
        <dbReference type="Proteomes" id="UP000651452"/>
    </source>
</evidence>